<comment type="similarity">
    <text evidence="3 9">Belongs to the NadC/ModD family.</text>
</comment>
<dbReference type="Pfam" id="PF02749">
    <property type="entry name" value="QRPTase_N"/>
    <property type="match status" value="1"/>
</dbReference>
<comment type="function">
    <text evidence="1">Involved in the catabolism of quinolinic acid (QA).</text>
</comment>
<dbReference type="Gene3D" id="3.20.20.70">
    <property type="entry name" value="Aldolase class I"/>
    <property type="match status" value="1"/>
</dbReference>
<dbReference type="PANTHER" id="PTHR32179">
    <property type="entry name" value="NICOTINATE-NUCLEOTIDE PYROPHOSPHORYLASE [CARBOXYLATING]"/>
    <property type="match status" value="1"/>
</dbReference>
<dbReference type="InterPro" id="IPR036068">
    <property type="entry name" value="Nicotinate_pribotase-like_C"/>
</dbReference>
<evidence type="ECO:0000256" key="5">
    <source>
        <dbReference type="ARBA" id="ARBA00022642"/>
    </source>
</evidence>
<dbReference type="InterPro" id="IPR027277">
    <property type="entry name" value="NadC/ModD"/>
</dbReference>
<feature type="domain" description="Quinolinate phosphoribosyl transferase N-terminal" evidence="11">
    <location>
        <begin position="52"/>
        <end position="136"/>
    </location>
</feature>
<keyword evidence="5" id="KW-0662">Pyridine nucleotide biosynthesis</keyword>
<evidence type="ECO:0000256" key="4">
    <source>
        <dbReference type="ARBA" id="ARBA00011944"/>
    </source>
</evidence>
<dbReference type="SUPFAM" id="SSF51690">
    <property type="entry name" value="Nicotinate/Quinolinate PRTase C-terminal domain-like"/>
    <property type="match status" value="1"/>
</dbReference>
<dbReference type="CDD" id="cd01572">
    <property type="entry name" value="QPRTase"/>
    <property type="match status" value="1"/>
</dbReference>
<dbReference type="RefSeq" id="WP_308951077.1">
    <property type="nucleotide sequence ID" value="NZ_JARXHW010000032.1"/>
</dbReference>
<evidence type="ECO:0000256" key="9">
    <source>
        <dbReference type="PIRNR" id="PIRNR006250"/>
    </source>
</evidence>
<evidence type="ECO:0000256" key="6">
    <source>
        <dbReference type="ARBA" id="ARBA00022676"/>
    </source>
</evidence>
<accession>A0ABU1AWL8</accession>
<dbReference type="InterPro" id="IPR004393">
    <property type="entry name" value="NadC"/>
</dbReference>
<name>A0ABU1AWL8_9BACT</name>
<dbReference type="InterPro" id="IPR022412">
    <property type="entry name" value="Quinolinate_PRibosylTrfase_N"/>
</dbReference>
<evidence type="ECO:0000256" key="3">
    <source>
        <dbReference type="ARBA" id="ARBA00009400"/>
    </source>
</evidence>
<evidence type="ECO:0000313" key="13">
    <source>
        <dbReference type="Proteomes" id="UP001225316"/>
    </source>
</evidence>
<comment type="pathway">
    <text evidence="2">Cofactor biosynthesis; NAD(+) biosynthesis; nicotinate D-ribonucleotide from quinolinate: step 1/1.</text>
</comment>
<dbReference type="InterPro" id="IPR002638">
    <property type="entry name" value="Quinolinate_PRibosylTrfase_C"/>
</dbReference>
<dbReference type="Pfam" id="PF01729">
    <property type="entry name" value="QRPTase_C"/>
    <property type="match status" value="1"/>
</dbReference>
<organism evidence="12 13">
    <name type="scientific">Thalassobacterium maritimum</name>
    <dbReference type="NCBI Taxonomy" id="3041265"/>
    <lineage>
        <taxon>Bacteria</taxon>
        <taxon>Pseudomonadati</taxon>
        <taxon>Verrucomicrobiota</taxon>
        <taxon>Opitutia</taxon>
        <taxon>Puniceicoccales</taxon>
        <taxon>Coraliomargaritaceae</taxon>
        <taxon>Thalassobacterium</taxon>
    </lineage>
</organism>
<evidence type="ECO:0000256" key="2">
    <source>
        <dbReference type="ARBA" id="ARBA00004893"/>
    </source>
</evidence>
<dbReference type="PANTHER" id="PTHR32179:SF3">
    <property type="entry name" value="NICOTINATE-NUCLEOTIDE PYROPHOSPHORYLASE [CARBOXYLATING]"/>
    <property type="match status" value="1"/>
</dbReference>
<dbReference type="PIRSF" id="PIRSF006250">
    <property type="entry name" value="NadC_ModD"/>
    <property type="match status" value="1"/>
</dbReference>
<dbReference type="EMBL" id="JARXHW010000032">
    <property type="protein sequence ID" value="MDQ8208476.1"/>
    <property type="molecule type" value="Genomic_DNA"/>
</dbReference>
<evidence type="ECO:0000256" key="8">
    <source>
        <dbReference type="ARBA" id="ARBA00033102"/>
    </source>
</evidence>
<dbReference type="EC" id="2.4.2.19" evidence="4"/>
<comment type="caution">
    <text evidence="12">The sequence shown here is derived from an EMBL/GenBank/DDBJ whole genome shotgun (WGS) entry which is preliminary data.</text>
</comment>
<protein>
    <recommendedName>
        <fullName evidence="4">nicotinate-nucleotide diphosphorylase (carboxylating)</fullName>
        <ecNumber evidence="4">2.4.2.19</ecNumber>
    </recommendedName>
    <alternativeName>
        <fullName evidence="8">Quinolinate phosphoribosyltransferase [decarboxylating]</fullName>
    </alternativeName>
</protein>
<keyword evidence="6 9" id="KW-0328">Glycosyltransferase</keyword>
<dbReference type="InterPro" id="IPR013785">
    <property type="entry name" value="Aldolase_TIM"/>
</dbReference>
<sequence length="311" mass="33439">MSHNARYSKETFKTRLTWQDLDPDYLRQLVGLAKIEDLAGAGLAHRPERLGDVTTALMPEGASGRAQLTAREPLVVCGLGLIQAVLDSYGQDCSFEAQSQDGDFLDQGQIIGILSGSSSALLQAERVILNFLQHLSGIATEARLYVDALGPSETALLDTRKTLPGYRVLQKYAFACGGGYNHRIGLFDRVMLKDNHLAVAGATGGNRLTETVALAVNTCEYLAIEVEVDSLEQIPPVVEAGADIILLDNFSPEELKQAVEIIDGRACTEASGGITLNSLPALNDLGLDFISTGAPIHQSTWKDVGLDWLTD</sequence>
<dbReference type="Proteomes" id="UP001225316">
    <property type="component" value="Unassembled WGS sequence"/>
</dbReference>
<evidence type="ECO:0000259" key="10">
    <source>
        <dbReference type="Pfam" id="PF01729"/>
    </source>
</evidence>
<dbReference type="SUPFAM" id="SSF54675">
    <property type="entry name" value="Nicotinate/Quinolinate PRTase N-terminal domain-like"/>
    <property type="match status" value="1"/>
</dbReference>
<proteinExistence type="inferred from homology"/>
<evidence type="ECO:0000256" key="7">
    <source>
        <dbReference type="ARBA" id="ARBA00022679"/>
    </source>
</evidence>
<gene>
    <name evidence="12" type="primary">nadC</name>
    <name evidence="12" type="ORF">QEH52_13210</name>
</gene>
<keyword evidence="7 9" id="KW-0808">Transferase</keyword>
<evidence type="ECO:0000256" key="1">
    <source>
        <dbReference type="ARBA" id="ARBA00003237"/>
    </source>
</evidence>
<dbReference type="NCBIfam" id="TIGR00078">
    <property type="entry name" value="nadC"/>
    <property type="match status" value="1"/>
</dbReference>
<dbReference type="GO" id="GO:0004514">
    <property type="term" value="F:nicotinate-nucleotide diphosphorylase (carboxylating) activity"/>
    <property type="evidence" value="ECO:0007669"/>
    <property type="project" value="UniProtKB-EC"/>
</dbReference>
<keyword evidence="13" id="KW-1185">Reference proteome</keyword>
<dbReference type="InterPro" id="IPR037128">
    <property type="entry name" value="Quinolinate_PRibosylTase_N_sf"/>
</dbReference>
<evidence type="ECO:0000313" key="12">
    <source>
        <dbReference type="EMBL" id="MDQ8208476.1"/>
    </source>
</evidence>
<dbReference type="Gene3D" id="3.90.1170.20">
    <property type="entry name" value="Quinolinate phosphoribosyl transferase, N-terminal domain"/>
    <property type="match status" value="1"/>
</dbReference>
<reference evidence="12 13" key="1">
    <citation type="submission" date="2023-04" db="EMBL/GenBank/DDBJ databases">
        <title>A novel bacteria isolated from coastal sediment.</title>
        <authorList>
            <person name="Liu X.-J."/>
            <person name="Du Z.-J."/>
        </authorList>
    </citation>
    <scope>NUCLEOTIDE SEQUENCE [LARGE SCALE GENOMIC DNA]</scope>
    <source>
        <strain evidence="12 13">SDUM461003</strain>
    </source>
</reference>
<feature type="domain" description="Quinolinate phosphoribosyl transferase C-terminal" evidence="10">
    <location>
        <begin position="138"/>
        <end position="307"/>
    </location>
</feature>
<evidence type="ECO:0000259" key="11">
    <source>
        <dbReference type="Pfam" id="PF02749"/>
    </source>
</evidence>